<sequence>MGFVLMELASESPDLTGYAVLATLAGVVVTSVFSVIAVFVGSSLQRSHTQARDREERFSSLLSSSHALVLGLGRVAHAPNRLKRTEFETLFGLHGDSFNRDLASIRLRDSEELVDAVKQFDSALIALTRIAMSRKWATEEWRIARSATLDPHLDRVISEFRSTR</sequence>
<proteinExistence type="predicted"/>
<keyword evidence="1" id="KW-0812">Transmembrane</keyword>
<evidence type="ECO:0000256" key="1">
    <source>
        <dbReference type="SAM" id="Phobius"/>
    </source>
</evidence>
<keyword evidence="1" id="KW-1133">Transmembrane helix</keyword>
<evidence type="ECO:0000313" key="3">
    <source>
        <dbReference type="Proteomes" id="UP000292881"/>
    </source>
</evidence>
<comment type="caution">
    <text evidence="2">The sequence shown here is derived from an EMBL/GenBank/DDBJ whole genome shotgun (WGS) entry which is preliminary data.</text>
</comment>
<organism evidence="2 3">
    <name type="scientific">Agromyces binzhouensis</name>
    <dbReference type="NCBI Taxonomy" id="1817495"/>
    <lineage>
        <taxon>Bacteria</taxon>
        <taxon>Bacillati</taxon>
        <taxon>Actinomycetota</taxon>
        <taxon>Actinomycetes</taxon>
        <taxon>Micrococcales</taxon>
        <taxon>Microbacteriaceae</taxon>
        <taxon>Agromyces</taxon>
    </lineage>
</organism>
<gene>
    <name evidence="2" type="ORF">ESO86_01105</name>
</gene>
<dbReference type="AlphaFoldDB" id="A0A4Q2JWF0"/>
<keyword evidence="3" id="KW-1185">Reference proteome</keyword>
<dbReference type="RefSeq" id="WP_129233057.1">
    <property type="nucleotide sequence ID" value="NZ_SDPL01000006.1"/>
</dbReference>
<name>A0A4Q2JWF0_9MICO</name>
<keyword evidence="1" id="KW-0472">Membrane</keyword>
<feature type="transmembrane region" description="Helical" evidence="1">
    <location>
        <begin position="20"/>
        <end position="44"/>
    </location>
</feature>
<evidence type="ECO:0000313" key="2">
    <source>
        <dbReference type="EMBL" id="RXZ51734.1"/>
    </source>
</evidence>
<accession>A0A4Q2JWF0</accession>
<dbReference type="EMBL" id="SDPL01000006">
    <property type="protein sequence ID" value="RXZ51734.1"/>
    <property type="molecule type" value="Genomic_DNA"/>
</dbReference>
<dbReference type="Proteomes" id="UP000292881">
    <property type="component" value="Unassembled WGS sequence"/>
</dbReference>
<reference evidence="2 3" key="1">
    <citation type="submission" date="2019-01" db="EMBL/GenBank/DDBJ databases">
        <authorList>
            <person name="Li J."/>
        </authorList>
    </citation>
    <scope>NUCLEOTIDE SEQUENCE [LARGE SCALE GENOMIC DNA]</scope>
    <source>
        <strain evidence="2 3">CGMCC 4.7180</strain>
    </source>
</reference>
<protein>
    <submittedName>
        <fullName evidence="2">Uncharacterized protein</fullName>
    </submittedName>
</protein>